<reference evidence="1 2" key="2">
    <citation type="journal article" date="2016" name="ISME J.">
        <title>Physiological and genomic characterization of two novel marine thaumarchaeal strains indicates niche differentiation.</title>
        <authorList>
            <person name="Bayer B."/>
            <person name="Vojvoda J."/>
            <person name="Offre P."/>
            <person name="Alves R.J."/>
            <person name="Elisabeth N.H."/>
            <person name="Garcia J.A."/>
            <person name="Volland J.M."/>
            <person name="Srivastava A."/>
            <person name="Schleper C."/>
            <person name="Herndl G.J."/>
        </authorList>
    </citation>
    <scope>NUCLEOTIDE SEQUENCE [LARGE SCALE GENOMIC DNA]</scope>
    <source>
        <strain evidence="1 2">NF5</strain>
    </source>
</reference>
<dbReference type="AlphaFoldDB" id="A0A0D5C118"/>
<keyword evidence="2" id="KW-1185">Reference proteome</keyword>
<dbReference type="HOGENOM" id="CLU_1173334_0_0_2"/>
<name>A0A0D5C118_9ARCH</name>
<dbReference type="EMBL" id="CP011070">
    <property type="protein sequence ID" value="AJW70268.1"/>
    <property type="molecule type" value="Genomic_DNA"/>
</dbReference>
<evidence type="ECO:0000313" key="1">
    <source>
        <dbReference type="EMBL" id="AJW70268.1"/>
    </source>
</evidence>
<gene>
    <name evidence="1" type="ORF">NADRNF5_0572</name>
</gene>
<evidence type="ECO:0000313" key="2">
    <source>
        <dbReference type="Proteomes" id="UP000032408"/>
    </source>
</evidence>
<reference evidence="2" key="1">
    <citation type="submission" date="2015-03" db="EMBL/GenBank/DDBJ databases">
        <title>Characterization of two novel Thaumarchaeota isolated from the Northern Adriatic Sea.</title>
        <authorList>
            <person name="Bayer B."/>
            <person name="Vojvoda J."/>
            <person name="Offre P."/>
            <person name="Srivastava A."/>
            <person name="Elisabeth N."/>
            <person name="Garcia J.A.L."/>
            <person name="Schleper C."/>
            <person name="Herndl G.J."/>
        </authorList>
    </citation>
    <scope>NUCLEOTIDE SEQUENCE [LARGE SCALE GENOMIC DNA]</scope>
    <source>
        <strain evidence="2">NF5</strain>
    </source>
</reference>
<proteinExistence type="predicted"/>
<accession>A0A0D5C118</accession>
<protein>
    <submittedName>
        <fullName evidence="1">Uncharacterized protein</fullName>
    </submittedName>
</protein>
<dbReference type="STRING" id="1580092.NADRNF5_0572"/>
<sequence length="236" mass="25954">MKLSMNSKTKYMIPAFAAVFALMFVAALPGVMAEGGDYAKMGGDKYHKKGHGHKAILVEGFTGSIVIPAEMTKETHAELKSQVTVSLGQAVSVAESNGVTDAMKAKIGIAKDGEDNKFVVWKIISIDRDEESQTKTKNIFVVDAGDSTNFTSISKTYDHSKMKGDKMDRKIEKFQQKFSEPTGDADVDAARAQFLDLLQQLRDAYENGDSETAKSIKEQLKELKDSVFLNMRSSHI</sequence>
<organism evidence="1 2">
    <name type="scientific">Nitrosopumilus adriaticus</name>
    <dbReference type="NCBI Taxonomy" id="1580092"/>
    <lineage>
        <taxon>Archaea</taxon>
        <taxon>Nitrososphaerota</taxon>
        <taxon>Nitrososphaeria</taxon>
        <taxon>Nitrosopumilales</taxon>
        <taxon>Nitrosopumilaceae</taxon>
        <taxon>Nitrosopumilus</taxon>
    </lineage>
</organism>
<dbReference type="KEGG" id="nin:NADRNF5_0572"/>
<dbReference type="Proteomes" id="UP000032408">
    <property type="component" value="Chromosome"/>
</dbReference>